<dbReference type="InterPro" id="IPR051165">
    <property type="entry name" value="Multifunctional_ANK_Repeat"/>
</dbReference>
<feature type="domain" description="Clr5" evidence="4">
    <location>
        <begin position="5"/>
        <end position="49"/>
    </location>
</feature>
<reference evidence="5 6" key="1">
    <citation type="journal article" date="2015" name="Environ. Microbiol.">
        <title>Metagenome sequence of Elaphomyces granulatus from sporocarp tissue reveals Ascomycota ectomycorrhizal fingerprints of genome expansion and a Proteobacteria-rich microbiome.</title>
        <authorList>
            <person name="Quandt C.A."/>
            <person name="Kohler A."/>
            <person name="Hesse C.N."/>
            <person name="Sharpton T.J."/>
            <person name="Martin F."/>
            <person name="Spatafora J.W."/>
        </authorList>
    </citation>
    <scope>NUCLEOTIDE SEQUENCE [LARGE SCALE GENOMIC DNA]</scope>
    <source>
        <strain evidence="5 6">OSC145934</strain>
    </source>
</reference>
<evidence type="ECO:0000256" key="2">
    <source>
        <dbReference type="ARBA" id="ARBA00023043"/>
    </source>
</evidence>
<dbReference type="PANTHER" id="PTHR24123:SF33">
    <property type="entry name" value="PROTEIN HOS4"/>
    <property type="match status" value="1"/>
</dbReference>
<dbReference type="InterPro" id="IPR025676">
    <property type="entry name" value="Clr5_dom"/>
</dbReference>
<dbReference type="SMART" id="SM00248">
    <property type="entry name" value="ANK"/>
    <property type="match status" value="12"/>
</dbReference>
<dbReference type="InterPro" id="IPR036770">
    <property type="entry name" value="Ankyrin_rpt-contain_sf"/>
</dbReference>
<dbReference type="PROSITE" id="PS50297">
    <property type="entry name" value="ANK_REP_REGION"/>
    <property type="match status" value="6"/>
</dbReference>
<feature type="repeat" description="ANK" evidence="3">
    <location>
        <begin position="536"/>
        <end position="563"/>
    </location>
</feature>
<keyword evidence="6" id="KW-1185">Reference proteome</keyword>
<dbReference type="Pfam" id="PF12796">
    <property type="entry name" value="Ank_2"/>
    <property type="match status" value="4"/>
</dbReference>
<keyword evidence="2 3" id="KW-0040">ANK repeat</keyword>
<dbReference type="AlphaFoldDB" id="A0A232M4K4"/>
<feature type="repeat" description="ANK" evidence="3">
    <location>
        <begin position="920"/>
        <end position="952"/>
    </location>
</feature>
<accession>A0A232M4K4</accession>
<evidence type="ECO:0000256" key="1">
    <source>
        <dbReference type="ARBA" id="ARBA00022737"/>
    </source>
</evidence>
<evidence type="ECO:0000256" key="3">
    <source>
        <dbReference type="PROSITE-ProRule" id="PRU00023"/>
    </source>
</evidence>
<protein>
    <recommendedName>
        <fullName evidence="4">Clr5 domain-containing protein</fullName>
    </recommendedName>
</protein>
<feature type="repeat" description="ANK" evidence="3">
    <location>
        <begin position="775"/>
        <end position="807"/>
    </location>
</feature>
<dbReference type="OrthoDB" id="4772757at2759"/>
<dbReference type="Pfam" id="PF14420">
    <property type="entry name" value="Clr5"/>
    <property type="match status" value="1"/>
</dbReference>
<dbReference type="EMBL" id="NPHW01002491">
    <property type="protein sequence ID" value="OXV11351.1"/>
    <property type="molecule type" value="Genomic_DNA"/>
</dbReference>
<dbReference type="Gene3D" id="1.25.40.20">
    <property type="entry name" value="Ankyrin repeat-containing domain"/>
    <property type="match status" value="2"/>
</dbReference>
<evidence type="ECO:0000313" key="5">
    <source>
        <dbReference type="EMBL" id="OXV11351.1"/>
    </source>
</evidence>
<evidence type="ECO:0000313" key="6">
    <source>
        <dbReference type="Proteomes" id="UP000243515"/>
    </source>
</evidence>
<sequence length="1086" mass="118909">MANINWEPYEAEIRVLLLDEKKPFLDVRARMIEKYDFNPTLKQYKTKFGKLQNLKAEEWGFVSREVQKRALEGKPWDVYLNNHLVDAKRVKREVKRYAPRFEDPAFVSAVDAVSRERISIRTPLPAFRLPAMALEPGLQVVEDGFAPEMVETELLQRSRSQHPSIVHSNFDPDAVTAEIADDNIVGRGWSEAPPGNASGMPSLSPAEWPYEFTFDFDFSVGEGLVNPSRDPSSRSSPRFSGLTPPVFLKCGISHGDISPRSWSLSRFIDFEEPSLSTRGFQSMLNLPWFQLQALIEQFCWSEGNAAANEIAGFPSGSFTQTLFKRVDVATEQKHRLLSAITTWMPKGQVVGYVSNFTEYLQGLIPERFEGELSWKVQKFFDPSNNTTLQQTFEIVAFLCSNNLLNHEQKKNFVEWTIKQKCLDSLKSFLQISTPTIHSFSESIVKTCISLQDTVILKQLLSWGVKFDNVLTQAFSVRDIDFLKDLLLKVDASCLSGKKGGKLLNQIAATDFLEIAQTLVQNGAEINLKVDLYSPSLHRAARKGNLEMVKFLLNSGANPNLYSEYSPETALGVAVTSRQLEIVSILLDHGAKIEGRIWDDSILDYCSVNNWSMYKVLLTKTGKLEDIHVGTIIHEAKRGPSVLADFLNQHKTQISQHILEKALYESLATDNIPAATALLKNGVNPDGPTLGDPPIMVANLKLCQLLVASGANINVPGLLNKAIEIEDLELLEFLIDKGADLEESGPIALENALIFGNVEAAALLIDGGTDINSPGEVFTSLQAAACSGKLELVKYLMDQGADVNSPASPLKGQTALQAACEVGEVDMVQYLLDNGADVNAPPSLTKGLTALEAAANDYYNKSAETIEPIFRLLLRLGASPKRQDGSPSGILHSLVRKGLLDLIPITVDAGAGVDEMLRGKEGRTPLQLAAEIGDIEAVKTLKECGADVNARPSSRHGRTALQAATCFVQPRIDIVEYLIKNDAHINAPPAVIGGITALQGAAIRGHINIAKFLLDASAEVNAAPAVKDGRTAIEGAAEHGRLDMVQLLLSCGAKGDVVRKTGFKTAIELAEKNEHLVIANLLRAAGK</sequence>
<keyword evidence="1" id="KW-0677">Repeat</keyword>
<proteinExistence type="predicted"/>
<dbReference type="PANTHER" id="PTHR24123">
    <property type="entry name" value="ANKYRIN REPEAT-CONTAINING"/>
    <property type="match status" value="1"/>
</dbReference>
<feature type="repeat" description="ANK" evidence="3">
    <location>
        <begin position="810"/>
        <end position="842"/>
    </location>
</feature>
<feature type="repeat" description="ANK" evidence="3">
    <location>
        <begin position="992"/>
        <end position="1024"/>
    </location>
</feature>
<comment type="caution">
    <text evidence="5">The sequence shown here is derived from an EMBL/GenBank/DDBJ whole genome shotgun (WGS) entry which is preliminary data.</text>
</comment>
<dbReference type="SUPFAM" id="SSF48403">
    <property type="entry name" value="Ankyrin repeat"/>
    <property type="match status" value="2"/>
</dbReference>
<name>A0A232M4K4_9EURO</name>
<dbReference type="PROSITE" id="PS50088">
    <property type="entry name" value="ANK_REPEAT"/>
    <property type="match status" value="6"/>
</dbReference>
<evidence type="ECO:0000259" key="4">
    <source>
        <dbReference type="Pfam" id="PF14420"/>
    </source>
</evidence>
<dbReference type="InterPro" id="IPR002110">
    <property type="entry name" value="Ankyrin_rpt"/>
</dbReference>
<gene>
    <name evidence="5" type="ORF">Egran_00888</name>
</gene>
<feature type="repeat" description="ANK" evidence="3">
    <location>
        <begin position="1027"/>
        <end position="1059"/>
    </location>
</feature>
<dbReference type="Proteomes" id="UP000243515">
    <property type="component" value="Unassembled WGS sequence"/>
</dbReference>
<organism evidence="5 6">
    <name type="scientific">Elaphomyces granulatus</name>
    <dbReference type="NCBI Taxonomy" id="519963"/>
    <lineage>
        <taxon>Eukaryota</taxon>
        <taxon>Fungi</taxon>
        <taxon>Dikarya</taxon>
        <taxon>Ascomycota</taxon>
        <taxon>Pezizomycotina</taxon>
        <taxon>Eurotiomycetes</taxon>
        <taxon>Eurotiomycetidae</taxon>
        <taxon>Eurotiales</taxon>
        <taxon>Elaphomycetaceae</taxon>
        <taxon>Elaphomyces</taxon>
    </lineage>
</organism>